<dbReference type="KEGG" id="ccro:CMC5_036540"/>
<evidence type="ECO:0008006" key="4">
    <source>
        <dbReference type="Google" id="ProtNLM"/>
    </source>
</evidence>
<evidence type="ECO:0000313" key="2">
    <source>
        <dbReference type="EMBL" id="AKT39507.1"/>
    </source>
</evidence>
<dbReference type="EMBL" id="CP012159">
    <property type="protein sequence ID" value="AKT39507.1"/>
    <property type="molecule type" value="Genomic_DNA"/>
</dbReference>
<evidence type="ECO:0000256" key="1">
    <source>
        <dbReference type="SAM" id="SignalP"/>
    </source>
</evidence>
<proteinExistence type="predicted"/>
<name>A0A0K1EFN6_CHOCO</name>
<dbReference type="PROSITE" id="PS51257">
    <property type="entry name" value="PROKAR_LIPOPROTEIN"/>
    <property type="match status" value="1"/>
</dbReference>
<keyword evidence="3" id="KW-1185">Reference proteome</keyword>
<dbReference type="RefSeq" id="WP_050431579.1">
    <property type="nucleotide sequence ID" value="NZ_CP012159.1"/>
</dbReference>
<dbReference type="Proteomes" id="UP000067626">
    <property type="component" value="Chromosome"/>
</dbReference>
<reference evidence="2 3" key="1">
    <citation type="submission" date="2015-07" db="EMBL/GenBank/DDBJ databases">
        <title>Genome analysis of myxobacterium Chondromyces crocatus Cm c5 reveals a high potential for natural compound synthesis and the genetic basis for the loss of fruiting body formation.</title>
        <authorList>
            <person name="Zaburannyi N."/>
            <person name="Bunk B."/>
            <person name="Maier J."/>
            <person name="Overmann J."/>
            <person name="Mueller R."/>
        </authorList>
    </citation>
    <scope>NUCLEOTIDE SEQUENCE [LARGE SCALE GENOMIC DNA]</scope>
    <source>
        <strain evidence="2 3">Cm c5</strain>
    </source>
</reference>
<feature type="signal peptide" evidence="1">
    <location>
        <begin position="1"/>
        <end position="19"/>
    </location>
</feature>
<protein>
    <recommendedName>
        <fullName evidence="4">Dickkopf N-terminal cysteine-rich domain-containing protein</fullName>
    </recommendedName>
</protein>
<dbReference type="AlphaFoldDB" id="A0A0K1EFN6"/>
<dbReference type="STRING" id="52.CMC5_036540"/>
<sequence length="93" mass="9798">MKKMISMLALMLTASFAVGCAVEAGEETDLQDVDAEETAVAEDAVATEARGGEAERAVCPPVGTCQRASQLCIQPPSSWCTILNTCIDLNCDM</sequence>
<keyword evidence="1" id="KW-0732">Signal</keyword>
<accession>A0A0K1EFN6</accession>
<feature type="chain" id="PRO_5005459394" description="Dickkopf N-terminal cysteine-rich domain-containing protein" evidence="1">
    <location>
        <begin position="20"/>
        <end position="93"/>
    </location>
</feature>
<gene>
    <name evidence="2" type="ORF">CMC5_036540</name>
</gene>
<organism evidence="2 3">
    <name type="scientific">Chondromyces crocatus</name>
    <dbReference type="NCBI Taxonomy" id="52"/>
    <lineage>
        <taxon>Bacteria</taxon>
        <taxon>Pseudomonadati</taxon>
        <taxon>Myxococcota</taxon>
        <taxon>Polyangia</taxon>
        <taxon>Polyangiales</taxon>
        <taxon>Polyangiaceae</taxon>
        <taxon>Chondromyces</taxon>
    </lineage>
</organism>
<evidence type="ECO:0000313" key="3">
    <source>
        <dbReference type="Proteomes" id="UP000067626"/>
    </source>
</evidence>